<dbReference type="Proteomes" id="UP001172788">
    <property type="component" value="Unassembled WGS sequence"/>
</dbReference>
<dbReference type="AlphaFoldDB" id="A0AAW7MGY6"/>
<sequence>MSQKHFEIALTARAHWQRFQASQSFADWDAAHNAAYDAGLSEDSMSVAPEVLCDVPALRTSYQMAHLDRVWAAEVACCPYCNDVDSLICPDHD</sequence>
<organism evidence="1 4">
    <name type="scientific">Pandoraea cepalis</name>
    <dbReference type="NCBI Taxonomy" id="2508294"/>
    <lineage>
        <taxon>Bacteria</taxon>
        <taxon>Pseudomonadati</taxon>
        <taxon>Pseudomonadota</taxon>
        <taxon>Betaproteobacteria</taxon>
        <taxon>Burkholderiales</taxon>
        <taxon>Burkholderiaceae</taxon>
        <taxon>Pandoraea</taxon>
    </lineage>
</organism>
<evidence type="ECO:0000313" key="4">
    <source>
        <dbReference type="Proteomes" id="UP001172791"/>
    </source>
</evidence>
<reference evidence="1" key="1">
    <citation type="submission" date="2018-04" db="EMBL/GenBank/DDBJ databases">
        <authorList>
            <person name="Jy Z."/>
        </authorList>
    </citation>
    <scope>NUCLEOTIDE SEQUENCE</scope>
    <source>
        <strain evidence="2">AS13</strain>
        <strain evidence="1">LA18</strain>
    </source>
</reference>
<name>A0AAW7MGY6_9BURK</name>
<dbReference type="RefSeq" id="WP_301233243.1">
    <property type="nucleotide sequence ID" value="NZ_QAIC01000022.1"/>
</dbReference>
<comment type="caution">
    <text evidence="1">The sequence shown here is derived from an EMBL/GenBank/DDBJ whole genome shotgun (WGS) entry which is preliminary data.</text>
</comment>
<protein>
    <submittedName>
        <fullName evidence="1">Uncharacterized protein</fullName>
    </submittedName>
</protein>
<evidence type="ECO:0000313" key="2">
    <source>
        <dbReference type="EMBL" id="MDN4581352.1"/>
    </source>
</evidence>
<dbReference type="Proteomes" id="UP001172791">
    <property type="component" value="Unassembled WGS sequence"/>
</dbReference>
<dbReference type="EMBL" id="QAIC01000022">
    <property type="protein sequence ID" value="MDN4571898.1"/>
    <property type="molecule type" value="Genomic_DNA"/>
</dbReference>
<proteinExistence type="predicted"/>
<dbReference type="EMBL" id="QAID01000046">
    <property type="protein sequence ID" value="MDN4581352.1"/>
    <property type="molecule type" value="Genomic_DNA"/>
</dbReference>
<evidence type="ECO:0000313" key="1">
    <source>
        <dbReference type="EMBL" id="MDN4571898.1"/>
    </source>
</evidence>
<evidence type="ECO:0000313" key="3">
    <source>
        <dbReference type="Proteomes" id="UP001172788"/>
    </source>
</evidence>
<gene>
    <name evidence="1" type="ORF">DBA34_01260</name>
    <name evidence="2" type="ORF">DBB29_24885</name>
</gene>
<accession>A0AAW7MGY6</accession>
<keyword evidence="3" id="KW-1185">Reference proteome</keyword>